<keyword evidence="3" id="KW-1185">Reference proteome</keyword>
<dbReference type="InterPro" id="IPR002937">
    <property type="entry name" value="Amino_oxidase"/>
</dbReference>
<reference evidence="2 3" key="1">
    <citation type="submission" date="2019-06" db="EMBL/GenBank/DDBJ databases">
        <title>Sequencing the genomes of 1000 actinobacteria strains.</title>
        <authorList>
            <person name="Klenk H.-P."/>
        </authorList>
    </citation>
    <scope>NUCLEOTIDE SEQUENCE [LARGE SCALE GENOMIC DNA]</scope>
    <source>
        <strain evidence="2 3">DSM 8803</strain>
    </source>
</reference>
<dbReference type="Pfam" id="PF01593">
    <property type="entry name" value="Amino_oxidase"/>
    <property type="match status" value="1"/>
</dbReference>
<gene>
    <name evidence="2" type="ORF">FB468_1558</name>
</gene>
<feature type="domain" description="Amine oxidase" evidence="1">
    <location>
        <begin position="53"/>
        <end position="486"/>
    </location>
</feature>
<sequence>MADVSRRSLLVGAAAVAGLATAGIIAGNVITRRAGADERGENWDVIVVGAGSAGIGAARRLVDQNPSLRVAIVEARDRIGGRMFTDRTSMGIPVERGCELVHGGPYADTYPWIKEAGFDMRMFAKNYIRLNDADDNAPSHAWHAPDAPASWAFPAGIPDGLVKFDLAGEGQPLPEALPREKADAYLARLGIAPDNIPSGLRYLLTDDAEPLYATDAAAVGEVLTACIRYSLHPEEAPEPEKLDADDPKRNDGDYKIIGGYDQLLTFIADDIPVFLDTVVEEVQHSKSGVELFTSQGTMSARRVIMAVPAGVMQRRDIDFSAGLPDRKWVAFDEFQYSHIFKCLLEFEGQVFTPDGSATWGYAESMDLTPTTLWNASIAQPEYGGQVVVGWETGEAARELHALPVEQKYEAVLDVVRKSAGDSGLQYKKALMTDWANEPFSWGAYGHGGNEKDMSAPTDDVLFWAGMRTSTVTASYVSGVDQADELLKHL</sequence>
<dbReference type="Proteomes" id="UP000319094">
    <property type="component" value="Unassembled WGS sequence"/>
</dbReference>
<organism evidence="2 3">
    <name type="scientific">Leucobacter komagatae</name>
    <dbReference type="NCBI Taxonomy" id="55969"/>
    <lineage>
        <taxon>Bacteria</taxon>
        <taxon>Bacillati</taxon>
        <taxon>Actinomycetota</taxon>
        <taxon>Actinomycetes</taxon>
        <taxon>Micrococcales</taxon>
        <taxon>Microbacteriaceae</taxon>
        <taxon>Leucobacter</taxon>
    </lineage>
</organism>
<evidence type="ECO:0000313" key="2">
    <source>
        <dbReference type="EMBL" id="TQL43536.1"/>
    </source>
</evidence>
<dbReference type="AlphaFoldDB" id="A0A542Y645"/>
<dbReference type="RefSeq" id="WP_141886835.1">
    <property type="nucleotide sequence ID" value="NZ_BAAAUY010000002.1"/>
</dbReference>
<dbReference type="SUPFAM" id="SSF51905">
    <property type="entry name" value="FAD/NAD(P)-binding domain"/>
    <property type="match status" value="1"/>
</dbReference>
<protein>
    <submittedName>
        <fullName evidence="2">Monoamine oxidase</fullName>
    </submittedName>
</protein>
<dbReference type="PANTHER" id="PTHR10742:SF410">
    <property type="entry name" value="LYSINE-SPECIFIC HISTONE DEMETHYLASE 2"/>
    <property type="match status" value="1"/>
</dbReference>
<dbReference type="Gene3D" id="3.50.50.60">
    <property type="entry name" value="FAD/NAD(P)-binding domain"/>
    <property type="match status" value="2"/>
</dbReference>
<evidence type="ECO:0000259" key="1">
    <source>
        <dbReference type="Pfam" id="PF01593"/>
    </source>
</evidence>
<proteinExistence type="predicted"/>
<name>A0A542Y645_9MICO</name>
<dbReference type="GO" id="GO:0016491">
    <property type="term" value="F:oxidoreductase activity"/>
    <property type="evidence" value="ECO:0007669"/>
    <property type="project" value="InterPro"/>
</dbReference>
<dbReference type="EMBL" id="VFON01000001">
    <property type="protein sequence ID" value="TQL43536.1"/>
    <property type="molecule type" value="Genomic_DNA"/>
</dbReference>
<dbReference type="InterPro" id="IPR050281">
    <property type="entry name" value="Flavin_monoamine_oxidase"/>
</dbReference>
<dbReference type="SUPFAM" id="SSF54373">
    <property type="entry name" value="FAD-linked reductases, C-terminal domain"/>
    <property type="match status" value="1"/>
</dbReference>
<dbReference type="InterPro" id="IPR036188">
    <property type="entry name" value="FAD/NAD-bd_sf"/>
</dbReference>
<accession>A0A542Y645</accession>
<dbReference type="OrthoDB" id="337830at2"/>
<comment type="caution">
    <text evidence="2">The sequence shown here is derived from an EMBL/GenBank/DDBJ whole genome shotgun (WGS) entry which is preliminary data.</text>
</comment>
<evidence type="ECO:0000313" key="3">
    <source>
        <dbReference type="Proteomes" id="UP000319094"/>
    </source>
</evidence>
<dbReference type="PANTHER" id="PTHR10742">
    <property type="entry name" value="FLAVIN MONOAMINE OXIDASE"/>
    <property type="match status" value="1"/>
</dbReference>
<dbReference type="InterPro" id="IPR006311">
    <property type="entry name" value="TAT_signal"/>
</dbReference>
<dbReference type="PROSITE" id="PS51318">
    <property type="entry name" value="TAT"/>
    <property type="match status" value="1"/>
</dbReference>